<keyword evidence="2" id="KW-0472">Membrane</keyword>
<keyword evidence="3" id="KW-0547">Nucleotide-binding</keyword>
<name>A0A2T7UC24_9BURK</name>
<keyword evidence="7" id="KW-1185">Reference proteome</keyword>
<dbReference type="InterPro" id="IPR003593">
    <property type="entry name" value="AAA+_ATPase"/>
</dbReference>
<keyword evidence="1" id="KW-0813">Transport</keyword>
<dbReference type="EMBL" id="LFYT02000016">
    <property type="protein sequence ID" value="PVE42260.1"/>
    <property type="molecule type" value="Genomic_DNA"/>
</dbReference>
<dbReference type="PROSITE" id="PS00211">
    <property type="entry name" value="ABC_TRANSPORTER_1"/>
    <property type="match status" value="1"/>
</dbReference>
<keyword evidence="2" id="KW-1003">Cell membrane</keyword>
<reference evidence="6" key="1">
    <citation type="submission" date="2017-04" db="EMBL/GenBank/DDBJ databases">
        <title>Unexpected and diverse lifestyles within the genus Limnohabitans.</title>
        <authorList>
            <person name="Kasalicky V."/>
            <person name="Mehrshad M."/>
            <person name="Andrei S.-A."/>
            <person name="Salcher M."/>
            <person name="Kratochvilova H."/>
            <person name="Simek K."/>
            <person name="Ghai R."/>
        </authorList>
    </citation>
    <scope>NUCLEOTIDE SEQUENCE [LARGE SCALE GENOMIC DNA]</scope>
    <source>
        <strain evidence="6">II-D5</strain>
    </source>
</reference>
<protein>
    <submittedName>
        <fullName evidence="6">ABC transporter</fullName>
    </submittedName>
</protein>
<dbReference type="PANTHER" id="PTHR42781:SF4">
    <property type="entry name" value="SPERMIDINE_PUTRESCINE IMPORT ATP-BINDING PROTEIN POTA"/>
    <property type="match status" value="1"/>
</dbReference>
<dbReference type="AlphaFoldDB" id="A0A2T7UC24"/>
<dbReference type="SMART" id="SM00382">
    <property type="entry name" value="AAA"/>
    <property type="match status" value="1"/>
</dbReference>
<feature type="domain" description="ABC transporter" evidence="5">
    <location>
        <begin position="4"/>
        <end position="252"/>
    </location>
</feature>
<evidence type="ECO:0000313" key="7">
    <source>
        <dbReference type="Proteomes" id="UP000037507"/>
    </source>
</evidence>
<evidence type="ECO:0000256" key="1">
    <source>
        <dbReference type="ARBA" id="ARBA00022448"/>
    </source>
</evidence>
<evidence type="ECO:0000256" key="4">
    <source>
        <dbReference type="ARBA" id="ARBA00022840"/>
    </source>
</evidence>
<dbReference type="InterPro" id="IPR027417">
    <property type="entry name" value="P-loop_NTPase"/>
</dbReference>
<accession>A0A2T7UC24</accession>
<organism evidence="6 7">
    <name type="scientific">Limnohabitans planktonicus II-D5</name>
    <dbReference type="NCBI Taxonomy" id="1293045"/>
    <lineage>
        <taxon>Bacteria</taxon>
        <taxon>Pseudomonadati</taxon>
        <taxon>Pseudomonadota</taxon>
        <taxon>Betaproteobacteria</taxon>
        <taxon>Burkholderiales</taxon>
        <taxon>Comamonadaceae</taxon>
        <taxon>Limnohabitans</taxon>
    </lineage>
</organism>
<evidence type="ECO:0000313" key="6">
    <source>
        <dbReference type="EMBL" id="PVE42260.1"/>
    </source>
</evidence>
<evidence type="ECO:0000259" key="5">
    <source>
        <dbReference type="PROSITE" id="PS50893"/>
    </source>
</evidence>
<dbReference type="OrthoDB" id="5298774at2"/>
<dbReference type="SUPFAM" id="SSF52540">
    <property type="entry name" value="P-loop containing nucleoside triphosphate hydrolases"/>
    <property type="match status" value="1"/>
</dbReference>
<dbReference type="Gene3D" id="3.40.50.300">
    <property type="entry name" value="P-loop containing nucleotide triphosphate hydrolases"/>
    <property type="match status" value="1"/>
</dbReference>
<sequence length="394" mass="42315">MTGLQVQLRSSSPIRLEAEFDCGAGELVALVGPSGSGKTSMLRAIAGLWTPADVQGHIRVAGQAWLDTAAGVQLSPQQRRAGLVFQHYALFPHMTAQANVALAAGPGWTGADVHALLSRLGLATLSQRRPSQLSGGQQQRVALARALVRVMPTPSLTATRAQAATPEAWPGVLLLDEPFSAVDAPTRQTLYRELAALRQKVSVPMVLVTHDLAEARRLADRVVIVDAGQTLQTGEPSRVFASPRNARVAELVGIQNHFEGRFFKAQSGWGRLRWTDATQSDLGLDLAVFDKNKIDDGTPVTWVLNGEQVDVMADNGLLSAAEPGHTRLRCQLLEVLSLGEISLCTLRPEALPSQTITLNLTTRLLGRLQAQAGGWVQLLIAPQALHIMPVRTGH</sequence>
<proteinExistence type="predicted"/>
<dbReference type="InterPro" id="IPR050093">
    <property type="entry name" value="ABC_SmlMolc_Importer"/>
</dbReference>
<dbReference type="GO" id="GO:0005524">
    <property type="term" value="F:ATP binding"/>
    <property type="evidence" value="ECO:0007669"/>
    <property type="project" value="UniProtKB-KW"/>
</dbReference>
<evidence type="ECO:0000256" key="2">
    <source>
        <dbReference type="ARBA" id="ARBA00022475"/>
    </source>
</evidence>
<gene>
    <name evidence="6" type="ORF">H663_012850</name>
</gene>
<dbReference type="PANTHER" id="PTHR42781">
    <property type="entry name" value="SPERMIDINE/PUTRESCINE IMPORT ATP-BINDING PROTEIN POTA"/>
    <property type="match status" value="1"/>
</dbReference>
<dbReference type="InterPro" id="IPR017871">
    <property type="entry name" value="ABC_transporter-like_CS"/>
</dbReference>
<dbReference type="STRING" id="1293045.H663_10935"/>
<dbReference type="Proteomes" id="UP000037507">
    <property type="component" value="Unassembled WGS sequence"/>
</dbReference>
<comment type="caution">
    <text evidence="6">The sequence shown here is derived from an EMBL/GenBank/DDBJ whole genome shotgun (WGS) entry which is preliminary data.</text>
</comment>
<dbReference type="PROSITE" id="PS50893">
    <property type="entry name" value="ABC_TRANSPORTER_2"/>
    <property type="match status" value="1"/>
</dbReference>
<dbReference type="GO" id="GO:0016887">
    <property type="term" value="F:ATP hydrolysis activity"/>
    <property type="evidence" value="ECO:0007669"/>
    <property type="project" value="InterPro"/>
</dbReference>
<dbReference type="Pfam" id="PF00005">
    <property type="entry name" value="ABC_tran"/>
    <property type="match status" value="1"/>
</dbReference>
<keyword evidence="4" id="KW-0067">ATP-binding</keyword>
<dbReference type="InterPro" id="IPR003439">
    <property type="entry name" value="ABC_transporter-like_ATP-bd"/>
</dbReference>
<dbReference type="RefSeq" id="WP_053172935.1">
    <property type="nucleotide sequence ID" value="NZ_LFYT02000016.1"/>
</dbReference>
<evidence type="ECO:0000256" key="3">
    <source>
        <dbReference type="ARBA" id="ARBA00022741"/>
    </source>
</evidence>